<comment type="similarity">
    <text evidence="3 6">Belongs to the eukaryotic release factor 1 family. Pelota subfamily.</text>
</comment>
<comment type="function">
    <text evidence="6">Component of the Dom34-Hbs1 complex, a complex that recognizes stalled ribosomes and triggers the No-Go Decay (NGD) pathway (PubMed:20890290). In the Dom34-Hbs1 complex, dom34 recognizes ribosomes stalled at the 3' end of an mRNA and engages stalled ribosomes by destabilizing mRNA in the mRNA channel. Following ribosome-binding, the Dom34-Hbs1 complex promotes the disassembly of stalled ribosomes, followed by degradation of damaged mRNAs as part of the NGD pathway.</text>
</comment>
<keyword evidence="4 6" id="KW-0963">Cytoplasm</keyword>
<reference evidence="9" key="1">
    <citation type="journal article" date="2021" name="IMA Fungus">
        <title>Genomic characterization of three marine fungi, including Emericellopsis atlantica sp. nov. with signatures of a generalist lifestyle and marine biomass degradation.</title>
        <authorList>
            <person name="Hagestad O.C."/>
            <person name="Hou L."/>
            <person name="Andersen J.H."/>
            <person name="Hansen E.H."/>
            <person name="Altermark B."/>
            <person name="Li C."/>
            <person name="Kuhnert E."/>
            <person name="Cox R.J."/>
            <person name="Crous P.W."/>
            <person name="Spatafora J.W."/>
            <person name="Lail K."/>
            <person name="Amirebrahimi M."/>
            <person name="Lipzen A."/>
            <person name="Pangilinan J."/>
            <person name="Andreopoulos W."/>
            <person name="Hayes R.D."/>
            <person name="Ng V."/>
            <person name="Grigoriev I.V."/>
            <person name="Jackson S.A."/>
            <person name="Sutton T.D.S."/>
            <person name="Dobson A.D.W."/>
            <person name="Rama T."/>
        </authorList>
    </citation>
    <scope>NUCLEOTIDE SEQUENCE</scope>
    <source>
        <strain evidence="9">TS7</strain>
    </source>
</reference>
<evidence type="ECO:0000256" key="4">
    <source>
        <dbReference type="ARBA" id="ARBA00022490"/>
    </source>
</evidence>
<dbReference type="InterPro" id="IPR005142">
    <property type="entry name" value="eRF1_3"/>
</dbReference>
<accession>A0A9P8CL50</accession>
<dbReference type="InterPro" id="IPR038069">
    <property type="entry name" value="Pelota/DOM34_N"/>
</dbReference>
<dbReference type="GO" id="GO:0071025">
    <property type="term" value="P:RNA surveillance"/>
    <property type="evidence" value="ECO:0007669"/>
    <property type="project" value="InterPro"/>
</dbReference>
<dbReference type="InterPro" id="IPR005141">
    <property type="entry name" value="eRF1_2"/>
</dbReference>
<keyword evidence="10" id="KW-1185">Reference proteome</keyword>
<dbReference type="Gene3D" id="3.30.1330.30">
    <property type="match status" value="1"/>
</dbReference>
<keyword evidence="5 6" id="KW-0479">Metal-binding</keyword>
<dbReference type="Gene3D" id="3.30.420.60">
    <property type="entry name" value="eRF1 domain 2"/>
    <property type="match status" value="1"/>
</dbReference>
<dbReference type="InterPro" id="IPR058547">
    <property type="entry name" value="Pelota_N"/>
</dbReference>
<dbReference type="Gene3D" id="2.30.30.870">
    <property type="entry name" value="Pelota, domain A"/>
    <property type="match status" value="1"/>
</dbReference>
<evidence type="ECO:0000313" key="9">
    <source>
        <dbReference type="EMBL" id="KAG9250722.1"/>
    </source>
</evidence>
<dbReference type="RefSeq" id="XP_046114646.1">
    <property type="nucleotide sequence ID" value="XM_046265364.1"/>
</dbReference>
<dbReference type="AlphaFoldDB" id="A0A9P8CL50"/>
<evidence type="ECO:0000256" key="1">
    <source>
        <dbReference type="ARBA" id="ARBA00001968"/>
    </source>
</evidence>
<comment type="caution">
    <text evidence="9">The sequence shown here is derived from an EMBL/GenBank/DDBJ whole genome shotgun (WGS) entry which is preliminary data.</text>
</comment>
<dbReference type="OrthoDB" id="10249111at2759"/>
<evidence type="ECO:0000256" key="7">
    <source>
        <dbReference type="SAM" id="MobiDB-lite"/>
    </source>
</evidence>
<dbReference type="SUPFAM" id="SSF159065">
    <property type="entry name" value="Dom34/Pelota N-terminal domain-like"/>
    <property type="match status" value="1"/>
</dbReference>
<dbReference type="GO" id="GO:0070966">
    <property type="term" value="P:nuclear-transcribed mRNA catabolic process, no-go decay"/>
    <property type="evidence" value="ECO:0007669"/>
    <property type="project" value="InterPro"/>
</dbReference>
<dbReference type="Proteomes" id="UP000887229">
    <property type="component" value="Unassembled WGS sequence"/>
</dbReference>
<comment type="cofactor">
    <cofactor evidence="1 6">
        <name>a divalent metal cation</name>
        <dbReference type="ChEBI" id="CHEBI:60240"/>
    </cofactor>
</comment>
<dbReference type="PANTHER" id="PTHR10853:SF0">
    <property type="entry name" value="PROTEIN PELOTA HOMOLOG"/>
    <property type="match status" value="1"/>
</dbReference>
<evidence type="ECO:0000259" key="8">
    <source>
        <dbReference type="SMART" id="SM01194"/>
    </source>
</evidence>
<dbReference type="InterPro" id="IPR042226">
    <property type="entry name" value="eFR1_2_sf"/>
</dbReference>
<dbReference type="Pfam" id="PF03465">
    <property type="entry name" value="eRF1_3"/>
    <property type="match status" value="1"/>
</dbReference>
<dbReference type="NCBIfam" id="TIGR00111">
    <property type="entry name" value="pelota"/>
    <property type="match status" value="1"/>
</dbReference>
<dbReference type="GO" id="GO:0005737">
    <property type="term" value="C:cytoplasm"/>
    <property type="evidence" value="ECO:0007669"/>
    <property type="project" value="UniProtKB-SubCell"/>
</dbReference>
<protein>
    <recommendedName>
        <fullName evidence="6">Protein DOM34 homolog</fullName>
    </recommendedName>
</protein>
<dbReference type="SMART" id="SM01194">
    <property type="entry name" value="eRF1_1"/>
    <property type="match status" value="1"/>
</dbReference>
<dbReference type="Pfam" id="PF03464">
    <property type="entry name" value="eRF1_2"/>
    <property type="match status" value="1"/>
</dbReference>
<feature type="domain" description="eRF1/Pelota-like N-terminal" evidence="8">
    <location>
        <begin position="1"/>
        <end position="133"/>
    </location>
</feature>
<dbReference type="Pfam" id="PF26356">
    <property type="entry name" value="Pelota_N"/>
    <property type="match status" value="1"/>
</dbReference>
<dbReference type="PANTHER" id="PTHR10853">
    <property type="entry name" value="PELOTA"/>
    <property type="match status" value="1"/>
</dbReference>
<dbReference type="FunFam" id="2.30.30.870:FF:000001">
    <property type="entry name" value="Protein pelota homolog"/>
    <property type="match status" value="1"/>
</dbReference>
<dbReference type="SUPFAM" id="SSF55315">
    <property type="entry name" value="L30e-like"/>
    <property type="match status" value="1"/>
</dbReference>
<gene>
    <name evidence="9" type="ORF">F5Z01DRAFT_677542</name>
</gene>
<dbReference type="GeneID" id="70296267"/>
<evidence type="ECO:0000256" key="5">
    <source>
        <dbReference type="ARBA" id="ARBA00022723"/>
    </source>
</evidence>
<evidence type="ECO:0000256" key="2">
    <source>
        <dbReference type="ARBA" id="ARBA00004496"/>
    </source>
</evidence>
<dbReference type="InterPro" id="IPR004405">
    <property type="entry name" value="TF_pelota"/>
</dbReference>
<comment type="subcellular location">
    <subcellularLocation>
        <location evidence="2 6">Cytoplasm</location>
    </subcellularLocation>
</comment>
<name>A0A9P8CL50_9HYPO</name>
<sequence length="409" mass="45180">MKLAKRKIPADIEGEAVSLLPEDPEDMWHIYNLVRPGDIVHGHTSRKVVRENDDTGATSAERVHLDLAIKVKDTSFDPMTCILRASGLVVTENEAASLGAQHALEFEPNRSFSLIKPEGWDSVAQEMMQQALSDDKNGALAAVVMHEGLANICLITDYRTVHKVRVEHAVPKKHDASSHQDAGMRKFYEKTLGSLLRAADFSKSRPLLLASPGFVAADFKKYIADQGRDKSDKTLTAVAKLAEVVHAPSGHLHSLNAVLKDPKVLAKMKDVKYAKEALLLDTFFDKLKLEDGRAWYGTTAVEKAVQDGAVGQGGGVLLINNILFRHEDLAIRNRYVALVDQVKALGGEHRILSSDHGSGQRLQMLGHIAAILTYPMLDLDEDEDEEEEATPQNRERQDDDQIDMMDSVI</sequence>
<evidence type="ECO:0000256" key="3">
    <source>
        <dbReference type="ARBA" id="ARBA00009504"/>
    </source>
</evidence>
<organism evidence="9 10">
    <name type="scientific">Emericellopsis atlantica</name>
    <dbReference type="NCBI Taxonomy" id="2614577"/>
    <lineage>
        <taxon>Eukaryota</taxon>
        <taxon>Fungi</taxon>
        <taxon>Dikarya</taxon>
        <taxon>Ascomycota</taxon>
        <taxon>Pezizomycotina</taxon>
        <taxon>Sordariomycetes</taxon>
        <taxon>Hypocreomycetidae</taxon>
        <taxon>Hypocreales</taxon>
        <taxon>Bionectriaceae</taxon>
        <taxon>Emericellopsis</taxon>
    </lineage>
</organism>
<dbReference type="GO" id="GO:0046872">
    <property type="term" value="F:metal ion binding"/>
    <property type="evidence" value="ECO:0007669"/>
    <property type="project" value="UniProtKB-KW"/>
</dbReference>
<evidence type="ECO:0000313" key="10">
    <source>
        <dbReference type="Proteomes" id="UP000887229"/>
    </source>
</evidence>
<dbReference type="EMBL" id="MU251274">
    <property type="protein sequence ID" value="KAG9250722.1"/>
    <property type="molecule type" value="Genomic_DNA"/>
</dbReference>
<dbReference type="GO" id="GO:0032790">
    <property type="term" value="P:ribosome disassembly"/>
    <property type="evidence" value="ECO:0007669"/>
    <property type="project" value="TreeGrafter"/>
</dbReference>
<dbReference type="GO" id="GO:0070651">
    <property type="term" value="P:nonfunctional rRNA decay"/>
    <property type="evidence" value="ECO:0007669"/>
    <property type="project" value="TreeGrafter"/>
</dbReference>
<dbReference type="GO" id="GO:0070481">
    <property type="term" value="P:nuclear-transcribed mRNA catabolic process, non-stop decay"/>
    <property type="evidence" value="ECO:0007669"/>
    <property type="project" value="InterPro"/>
</dbReference>
<dbReference type="InterPro" id="IPR029064">
    <property type="entry name" value="Ribosomal_eL30-like_sf"/>
</dbReference>
<dbReference type="InterPro" id="IPR005140">
    <property type="entry name" value="eRF1_Pelota-like_N"/>
</dbReference>
<proteinExistence type="inferred from homology"/>
<feature type="region of interest" description="Disordered" evidence="7">
    <location>
        <begin position="381"/>
        <end position="409"/>
    </location>
</feature>
<dbReference type="SUPFAM" id="SSF53137">
    <property type="entry name" value="Translational machinery components"/>
    <property type="match status" value="1"/>
</dbReference>
<dbReference type="FunFam" id="3.30.1330.30:FF:000008">
    <property type="entry name" value="Protein pelota homolog"/>
    <property type="match status" value="1"/>
</dbReference>
<evidence type="ECO:0000256" key="6">
    <source>
        <dbReference type="RuleBase" id="RU362019"/>
    </source>
</evidence>